<gene>
    <name evidence="1" type="ORF">HMPREF1090_02394</name>
</gene>
<dbReference type="InterPro" id="IPR023214">
    <property type="entry name" value="HAD_sf"/>
</dbReference>
<dbReference type="EMBL" id="AGYR01000027">
    <property type="protein sequence ID" value="ENZ13979.1"/>
    <property type="molecule type" value="Genomic_DNA"/>
</dbReference>
<dbReference type="GeneID" id="57963100"/>
<dbReference type="SFLD" id="SFLDG01140">
    <property type="entry name" value="C2.B:_Phosphomannomutase_and_P"/>
    <property type="match status" value="1"/>
</dbReference>
<dbReference type="InterPro" id="IPR006379">
    <property type="entry name" value="HAD-SF_hydro_IIB"/>
</dbReference>
<dbReference type="SUPFAM" id="SSF56784">
    <property type="entry name" value="HAD-like"/>
    <property type="match status" value="1"/>
</dbReference>
<dbReference type="Proteomes" id="UP000013085">
    <property type="component" value="Unassembled WGS sequence"/>
</dbReference>
<dbReference type="InterPro" id="IPR036412">
    <property type="entry name" value="HAD-like_sf"/>
</dbReference>
<keyword evidence="1" id="KW-0378">Hydrolase</keyword>
<dbReference type="NCBIfam" id="TIGR01484">
    <property type="entry name" value="HAD-SF-IIB"/>
    <property type="match status" value="1"/>
</dbReference>
<dbReference type="HOGENOM" id="CLU_044146_1_3_9"/>
<evidence type="ECO:0000313" key="2">
    <source>
        <dbReference type="Proteomes" id="UP000013085"/>
    </source>
</evidence>
<dbReference type="SFLD" id="SFLDS00003">
    <property type="entry name" value="Haloacid_Dehalogenase"/>
    <property type="match status" value="1"/>
</dbReference>
<dbReference type="Pfam" id="PF08282">
    <property type="entry name" value="Hydrolase_3"/>
    <property type="match status" value="1"/>
</dbReference>
<name>A0A0E2HP57_9FIRM</name>
<dbReference type="InterPro" id="IPR000150">
    <property type="entry name" value="Cof"/>
</dbReference>
<organism evidence="1 2">
    <name type="scientific">[Clostridium] clostridioforme 90A8</name>
    <dbReference type="NCBI Taxonomy" id="999408"/>
    <lineage>
        <taxon>Bacteria</taxon>
        <taxon>Bacillati</taxon>
        <taxon>Bacillota</taxon>
        <taxon>Clostridia</taxon>
        <taxon>Lachnospirales</taxon>
        <taxon>Lachnospiraceae</taxon>
        <taxon>Enterocloster</taxon>
    </lineage>
</organism>
<dbReference type="GO" id="GO:0005829">
    <property type="term" value="C:cytosol"/>
    <property type="evidence" value="ECO:0007669"/>
    <property type="project" value="TreeGrafter"/>
</dbReference>
<dbReference type="GO" id="GO:0016791">
    <property type="term" value="F:phosphatase activity"/>
    <property type="evidence" value="ECO:0007669"/>
    <property type="project" value="TreeGrafter"/>
</dbReference>
<dbReference type="GO" id="GO:0000287">
    <property type="term" value="F:magnesium ion binding"/>
    <property type="evidence" value="ECO:0007669"/>
    <property type="project" value="TreeGrafter"/>
</dbReference>
<dbReference type="CDD" id="cd07516">
    <property type="entry name" value="HAD_Pase"/>
    <property type="match status" value="1"/>
</dbReference>
<dbReference type="Gene3D" id="3.40.50.1000">
    <property type="entry name" value="HAD superfamily/HAD-like"/>
    <property type="match status" value="1"/>
</dbReference>
<comment type="caution">
    <text evidence="1">The sequence shown here is derived from an EMBL/GenBank/DDBJ whole genome shotgun (WGS) entry which is preliminary data.</text>
</comment>
<sequence length="283" mass="31753">MIRLVAIDMDGTLLRPDGHISERNVRALKGLKAMGAEFLICTGRSYIDALEPLQEAGLRAPVVCMNGAAVYDWDGRLMDEIRLSERQVRGILDCCQKEDIIFDFMTDRGSYTTAGEAQFRACFERNVLLPMAEFTYEGVRDRFSFVEEERLFELGLAFYKISVIHESQEVLGRIKERLSGIAELAVASSFATNLELTHSYAQKGRALAFYAASRGVRPEEIMAIGDSENDYSMLSMDIKYTVAMGNAMESIKRTAKCQTRSNIQDGVAYAIETLVLTREARAY</sequence>
<dbReference type="NCBIfam" id="TIGR00099">
    <property type="entry name" value="Cof-subfamily"/>
    <property type="match status" value="1"/>
</dbReference>
<dbReference type="PANTHER" id="PTHR10000">
    <property type="entry name" value="PHOSPHOSERINE PHOSPHATASE"/>
    <property type="match status" value="1"/>
</dbReference>
<dbReference type="PANTHER" id="PTHR10000:SF55">
    <property type="entry name" value="5-AMINO-6-(5-PHOSPHO-D-RIBITYLAMINO)URACIL PHOSPHATASE YCSE"/>
    <property type="match status" value="1"/>
</dbReference>
<protein>
    <submittedName>
        <fullName evidence="1">Cof-like hydrolase</fullName>
    </submittedName>
</protein>
<accession>A0A0E2HP57</accession>
<dbReference type="Gene3D" id="3.30.1240.10">
    <property type="match status" value="1"/>
</dbReference>
<dbReference type="RefSeq" id="WP_002595809.1">
    <property type="nucleotide sequence ID" value="NZ_KB851020.1"/>
</dbReference>
<proteinExistence type="predicted"/>
<evidence type="ECO:0000313" key="1">
    <source>
        <dbReference type="EMBL" id="ENZ13979.1"/>
    </source>
</evidence>
<dbReference type="AlphaFoldDB" id="A0A0E2HP57"/>
<reference evidence="1 2" key="1">
    <citation type="submission" date="2013-01" db="EMBL/GenBank/DDBJ databases">
        <title>The Genome Sequence of Clostridium clostridioforme 90A8.</title>
        <authorList>
            <consortium name="The Broad Institute Genome Sequencing Platform"/>
            <person name="Earl A."/>
            <person name="Ward D."/>
            <person name="Feldgarden M."/>
            <person name="Gevers D."/>
            <person name="Courvalin P."/>
            <person name="Lambert T."/>
            <person name="Walker B."/>
            <person name="Young S.K."/>
            <person name="Zeng Q."/>
            <person name="Gargeya S."/>
            <person name="Fitzgerald M."/>
            <person name="Haas B."/>
            <person name="Abouelleil A."/>
            <person name="Alvarado L."/>
            <person name="Arachchi H.M."/>
            <person name="Berlin A.M."/>
            <person name="Chapman S.B."/>
            <person name="Dewar J."/>
            <person name="Goldberg J."/>
            <person name="Griggs A."/>
            <person name="Gujja S."/>
            <person name="Hansen M."/>
            <person name="Howarth C."/>
            <person name="Imamovic A."/>
            <person name="Larimer J."/>
            <person name="McCowan C."/>
            <person name="Murphy C."/>
            <person name="Neiman D."/>
            <person name="Pearson M."/>
            <person name="Priest M."/>
            <person name="Roberts A."/>
            <person name="Saif S."/>
            <person name="Shea T."/>
            <person name="Sisk P."/>
            <person name="Sykes S."/>
            <person name="Wortman J."/>
            <person name="Nusbaum C."/>
            <person name="Birren B."/>
        </authorList>
    </citation>
    <scope>NUCLEOTIDE SEQUENCE [LARGE SCALE GENOMIC DNA]</scope>
    <source>
        <strain evidence="1 2">90A8</strain>
    </source>
</reference>
<dbReference type="PATRIC" id="fig|999408.3.peg.2582"/>